<evidence type="ECO:0008006" key="4">
    <source>
        <dbReference type="Google" id="ProtNLM"/>
    </source>
</evidence>
<comment type="caution">
    <text evidence="2">The sequence shown here is derived from an EMBL/GenBank/DDBJ whole genome shotgun (WGS) entry which is preliminary data.</text>
</comment>
<name>A0ABX3TC50_9MYCO</name>
<proteinExistence type="predicted"/>
<evidence type="ECO:0000313" key="2">
    <source>
        <dbReference type="EMBL" id="ORB76364.1"/>
    </source>
</evidence>
<evidence type="ECO:0000313" key="3">
    <source>
        <dbReference type="Proteomes" id="UP000192847"/>
    </source>
</evidence>
<organism evidence="2 3">
    <name type="scientific">Mycobacterium timonense</name>
    <dbReference type="NCBI Taxonomy" id="701043"/>
    <lineage>
        <taxon>Bacteria</taxon>
        <taxon>Bacillati</taxon>
        <taxon>Actinomycetota</taxon>
        <taxon>Actinomycetes</taxon>
        <taxon>Mycobacteriales</taxon>
        <taxon>Mycobacteriaceae</taxon>
        <taxon>Mycobacterium</taxon>
        <taxon>Mycobacterium avium complex (MAC)</taxon>
    </lineage>
</organism>
<dbReference type="EMBL" id="MVIL01000936">
    <property type="protein sequence ID" value="ORB76364.1"/>
    <property type="molecule type" value="Genomic_DNA"/>
</dbReference>
<sequence length="82" mass="9102">MPYQWWGPEGVDTGAETEDGGVARRRGVRVKKTPHRPRGNTVDVEVDQQAAYLPSAEGLYLGYGKPDWQSPDPSVFNEPHPP</sequence>
<feature type="region of interest" description="Disordered" evidence="1">
    <location>
        <begin position="63"/>
        <end position="82"/>
    </location>
</feature>
<evidence type="ECO:0000256" key="1">
    <source>
        <dbReference type="SAM" id="MobiDB-lite"/>
    </source>
</evidence>
<reference evidence="2 3" key="1">
    <citation type="submission" date="2017-02" db="EMBL/GenBank/DDBJ databases">
        <title>The new phylogeny of genus Mycobacterium.</title>
        <authorList>
            <person name="Tortoli E."/>
            <person name="Trovato A."/>
            <person name="Cirillo D.M."/>
        </authorList>
    </citation>
    <scope>NUCLEOTIDE SEQUENCE [LARGE SCALE GENOMIC DNA]</scope>
    <source>
        <strain evidence="2 3">CCUG 56329</strain>
    </source>
</reference>
<accession>A0ABX3TC50</accession>
<protein>
    <recommendedName>
        <fullName evidence="4">Transposase</fullName>
    </recommendedName>
</protein>
<feature type="non-terminal residue" evidence="2">
    <location>
        <position position="82"/>
    </location>
</feature>
<gene>
    <name evidence="2" type="ORF">BST46_30545</name>
</gene>
<feature type="region of interest" description="Disordered" evidence="1">
    <location>
        <begin position="1"/>
        <end position="21"/>
    </location>
</feature>
<keyword evidence="3" id="KW-1185">Reference proteome</keyword>
<dbReference type="Proteomes" id="UP000192847">
    <property type="component" value="Unassembled WGS sequence"/>
</dbReference>